<dbReference type="AlphaFoldDB" id="A0A9N8N7Q7"/>
<keyword evidence="2" id="KW-1185">Reference proteome</keyword>
<organism evidence="1 2">
    <name type="scientific">Paraburkholderia domus</name>
    <dbReference type="NCBI Taxonomy" id="2793075"/>
    <lineage>
        <taxon>Bacteria</taxon>
        <taxon>Pseudomonadati</taxon>
        <taxon>Pseudomonadota</taxon>
        <taxon>Betaproteobacteria</taxon>
        <taxon>Burkholderiales</taxon>
        <taxon>Burkholderiaceae</taxon>
        <taxon>Paraburkholderia</taxon>
    </lineage>
</organism>
<name>A0A9N8N7Q7_9BURK</name>
<proteinExistence type="predicted"/>
<sequence>MYAAVDRHPSILDSDATNNYCSPKASADTELRQQWLYLRRYRTFNTLCRKPRIREVPRSMPEGNASFPGRIRELHRIPTHISIRVRLPTRPADRVLADESCCARVVVAIAVVNKRPDANPPSHGPPPLSRQGFAAYRLHQQRIFSRRDSRLIRISKQVQLQGRYAVTGAWRALPRNASDFQIQPAMIIKDEAERWSSRLK</sequence>
<dbReference type="EMBL" id="CAJNAS010000032">
    <property type="protein sequence ID" value="CAE6961494.1"/>
    <property type="molecule type" value="Genomic_DNA"/>
</dbReference>
<dbReference type="Proteomes" id="UP000675121">
    <property type="component" value="Unassembled WGS sequence"/>
</dbReference>
<evidence type="ECO:0000313" key="1">
    <source>
        <dbReference type="EMBL" id="CAE6961494.1"/>
    </source>
</evidence>
<reference evidence="1" key="1">
    <citation type="submission" date="2021-02" db="EMBL/GenBank/DDBJ databases">
        <authorList>
            <person name="Vanwijnsberghe S."/>
        </authorList>
    </citation>
    <scope>NUCLEOTIDE SEQUENCE</scope>
    <source>
        <strain evidence="1">R-70211</strain>
    </source>
</reference>
<protein>
    <submittedName>
        <fullName evidence="1">Uncharacterized protein</fullName>
    </submittedName>
</protein>
<accession>A0A9N8N7Q7</accession>
<comment type="caution">
    <text evidence="1">The sequence shown here is derived from an EMBL/GenBank/DDBJ whole genome shotgun (WGS) entry which is preliminary data.</text>
</comment>
<evidence type="ECO:0000313" key="2">
    <source>
        <dbReference type="Proteomes" id="UP000675121"/>
    </source>
</evidence>
<gene>
    <name evidence="1" type="ORF">R70211_06987</name>
</gene>